<reference evidence="2" key="4">
    <citation type="submission" date="2025-05" db="UniProtKB">
        <authorList>
            <consortium name="Ensembl"/>
        </authorList>
    </citation>
    <scope>IDENTIFICATION</scope>
</reference>
<reference evidence="2" key="3">
    <citation type="submission" date="2019-03" db="EMBL/GenBank/DDBJ databases">
        <authorList>
            <person name="Warren W.C."/>
            <person name="Johnson G.S."/>
        </authorList>
    </citation>
    <scope>NUCLEOTIDE SEQUENCE [LARGE SCALE GENOMIC DNA]</scope>
    <source>
        <strain evidence="2">Basenji</strain>
    </source>
</reference>
<dbReference type="Ensembl" id="ENSCAFT00030020045.1">
    <property type="protein sequence ID" value="ENSCAFP00030017473.1"/>
    <property type="gene ID" value="ENSCAFG00030010847.1"/>
</dbReference>
<sequence length="43" mass="5040">IFSVEEHQGALIRSYISKTMTCQDIPFLSQLWLTYWSKVKHPG</sequence>
<reference evidence="3" key="2">
    <citation type="submission" date="2018-10" db="EMBL/GenBank/DDBJ databases">
        <title>De novo assembly of a Great Dane genome.</title>
        <authorList>
            <person name="Kidd J.M."/>
            <person name="Pendleton A.L."/>
            <person name="Shen F."/>
            <person name="Emery S."/>
        </authorList>
    </citation>
    <scope>NUCLEOTIDE SEQUENCE [LARGE SCALE GENOMIC DNA]</scope>
    <source>
        <strain evidence="3">Great Dane</strain>
    </source>
</reference>
<dbReference type="Ensembl" id="ENSCAFT00040031921.1">
    <property type="protein sequence ID" value="ENSCAFP00040027750.1"/>
    <property type="gene ID" value="ENSCAFG00040017269.1"/>
</dbReference>
<evidence type="ECO:0000313" key="1">
    <source>
        <dbReference type="Ensembl" id="ENSCAFP00000054370.1"/>
    </source>
</evidence>
<dbReference type="Proteomes" id="UP000002254">
    <property type="component" value="Chromosome 1"/>
</dbReference>
<accession>A0A8C0MVE6</accession>
<organism evidence="2 5">
    <name type="scientific">Canis lupus familiaris</name>
    <name type="common">Dog</name>
    <name type="synonym">Canis familiaris</name>
    <dbReference type="NCBI Taxonomy" id="9615"/>
    <lineage>
        <taxon>Eukaryota</taxon>
        <taxon>Metazoa</taxon>
        <taxon>Chordata</taxon>
        <taxon>Craniata</taxon>
        <taxon>Vertebrata</taxon>
        <taxon>Euteleostomi</taxon>
        <taxon>Mammalia</taxon>
        <taxon>Eutheria</taxon>
        <taxon>Laurasiatheria</taxon>
        <taxon>Carnivora</taxon>
        <taxon>Caniformia</taxon>
        <taxon>Canidae</taxon>
        <taxon>Canis</taxon>
    </lineage>
</organism>
<evidence type="ECO:0000313" key="4">
    <source>
        <dbReference type="Proteomes" id="UP000002254"/>
    </source>
</evidence>
<dbReference type="Ensembl" id="ENSCAFT00000069206.2">
    <property type="protein sequence ID" value="ENSCAFP00000054370.1"/>
    <property type="gene ID" value="ENSCAFG00000044537.2"/>
</dbReference>
<dbReference type="OrthoDB" id="10287361at2759"/>
<dbReference type="AlphaFoldDB" id="A0A8C0MVE6"/>
<protein>
    <submittedName>
        <fullName evidence="2">Uncharacterized protein</fullName>
    </submittedName>
</protein>
<dbReference type="Proteomes" id="UP000694542">
    <property type="component" value="Chromosome 1"/>
</dbReference>
<proteinExistence type="predicted"/>
<name>A0A8C0MVE6_CANLF</name>
<evidence type="ECO:0000313" key="5">
    <source>
        <dbReference type="Proteomes" id="UP000694429"/>
    </source>
</evidence>
<evidence type="ECO:0000313" key="2">
    <source>
        <dbReference type="Ensembl" id="ENSCAFP00030017473.1"/>
    </source>
</evidence>
<evidence type="ECO:0000313" key="3">
    <source>
        <dbReference type="Ensembl" id="ENSCAFP00040027750.1"/>
    </source>
</evidence>
<dbReference type="Proteomes" id="UP000694429">
    <property type="component" value="Chromosome 1"/>
</dbReference>
<reference evidence="1 4" key="1">
    <citation type="journal article" date="2005" name="Nature">
        <title>Genome sequence, comparative analysis and haplotype structure of the domestic dog.</title>
        <authorList>
            <consortium name="Broad Sequencing Platform"/>
            <person name="Lindblad-Toh K."/>
            <person name="Wade C.M."/>
            <person name="Mikkelsen T.S."/>
            <person name="Karlsson E.K."/>
            <person name="Jaffe D.B."/>
            <person name="Kamal M."/>
            <person name="Clamp M."/>
            <person name="Chang J.L."/>
            <person name="Kulbokas E.J. III"/>
            <person name="Zody M.C."/>
            <person name="Mauceli E."/>
            <person name="Xie X."/>
            <person name="Breen M."/>
            <person name="Wayne R.K."/>
            <person name="Ostrander E.A."/>
            <person name="Ponting C.P."/>
            <person name="Galibert F."/>
            <person name="Smith D.R."/>
            <person name="DeJong P.J."/>
            <person name="Kirkness E."/>
            <person name="Alvarez P."/>
            <person name="Biagi T."/>
            <person name="Brockman W."/>
            <person name="Butler J."/>
            <person name="Chin C.W."/>
            <person name="Cook A."/>
            <person name="Cuff J."/>
            <person name="Daly M.J."/>
            <person name="DeCaprio D."/>
            <person name="Gnerre S."/>
            <person name="Grabherr M."/>
            <person name="Kellis M."/>
            <person name="Kleber M."/>
            <person name="Bardeleben C."/>
            <person name="Goodstadt L."/>
            <person name="Heger A."/>
            <person name="Hitte C."/>
            <person name="Kim L."/>
            <person name="Koepfli K.P."/>
            <person name="Parker H.G."/>
            <person name="Pollinger J.P."/>
            <person name="Searle S.M."/>
            <person name="Sutter N.B."/>
            <person name="Thomas R."/>
            <person name="Webber C."/>
            <person name="Baldwin J."/>
            <person name="Abebe A."/>
            <person name="Abouelleil A."/>
            <person name="Aftuck L."/>
            <person name="Ait-Zahra M."/>
            <person name="Aldredge T."/>
            <person name="Allen N."/>
            <person name="An P."/>
            <person name="Anderson S."/>
            <person name="Antoine C."/>
            <person name="Arachchi H."/>
            <person name="Aslam A."/>
            <person name="Ayotte L."/>
            <person name="Bachantsang P."/>
            <person name="Barry A."/>
            <person name="Bayul T."/>
            <person name="Benamara M."/>
            <person name="Berlin A."/>
            <person name="Bessette D."/>
            <person name="Blitshteyn B."/>
            <person name="Bloom T."/>
            <person name="Blye J."/>
            <person name="Boguslavskiy L."/>
            <person name="Bonnet C."/>
            <person name="Boukhgalter B."/>
            <person name="Brown A."/>
            <person name="Cahill P."/>
            <person name="Calixte N."/>
            <person name="Camarata J."/>
            <person name="Cheshatsang Y."/>
            <person name="Chu J."/>
            <person name="Citroen M."/>
            <person name="Collymore A."/>
            <person name="Cooke P."/>
            <person name="Dawoe T."/>
            <person name="Daza R."/>
            <person name="Decktor K."/>
            <person name="DeGray S."/>
            <person name="Dhargay N."/>
            <person name="Dooley K."/>
            <person name="Dooley K."/>
            <person name="Dorje P."/>
            <person name="Dorjee K."/>
            <person name="Dorris L."/>
            <person name="Duffey N."/>
            <person name="Dupes A."/>
            <person name="Egbiremolen O."/>
            <person name="Elong R."/>
            <person name="Falk J."/>
            <person name="Farina A."/>
            <person name="Faro S."/>
            <person name="Ferguson D."/>
            <person name="Ferreira P."/>
            <person name="Fisher S."/>
            <person name="FitzGerald M."/>
            <person name="Foley K."/>
            <person name="Foley C."/>
            <person name="Franke A."/>
            <person name="Friedrich D."/>
            <person name="Gage D."/>
            <person name="Garber M."/>
            <person name="Gearin G."/>
            <person name="Giannoukos G."/>
            <person name="Goode T."/>
            <person name="Goyette A."/>
            <person name="Graham J."/>
            <person name="Grandbois E."/>
            <person name="Gyaltsen K."/>
            <person name="Hafez N."/>
            <person name="Hagopian D."/>
            <person name="Hagos B."/>
            <person name="Hall J."/>
            <person name="Healy C."/>
            <person name="Hegarty R."/>
            <person name="Honan T."/>
            <person name="Horn A."/>
            <person name="Houde N."/>
            <person name="Hughes L."/>
            <person name="Hunnicutt L."/>
            <person name="Husby M."/>
            <person name="Jester B."/>
            <person name="Jones C."/>
            <person name="Kamat A."/>
            <person name="Kanga B."/>
            <person name="Kells C."/>
            <person name="Khazanovich D."/>
            <person name="Kieu A.C."/>
            <person name="Kisner P."/>
            <person name="Kumar M."/>
            <person name="Lance K."/>
            <person name="Landers T."/>
            <person name="Lara M."/>
            <person name="Lee W."/>
            <person name="Leger J.P."/>
            <person name="Lennon N."/>
            <person name="Leuper L."/>
            <person name="LeVine S."/>
            <person name="Liu J."/>
            <person name="Liu X."/>
            <person name="Lokyitsang Y."/>
            <person name="Lokyitsang T."/>
            <person name="Lui A."/>
            <person name="Macdonald J."/>
            <person name="Major J."/>
            <person name="Marabella R."/>
            <person name="Maru K."/>
            <person name="Matthews C."/>
            <person name="McDonough S."/>
            <person name="Mehta T."/>
            <person name="Meldrim J."/>
            <person name="Melnikov A."/>
            <person name="Meneus L."/>
            <person name="Mihalev A."/>
            <person name="Mihova T."/>
            <person name="Miller K."/>
            <person name="Mittelman R."/>
            <person name="Mlenga V."/>
            <person name="Mulrain L."/>
            <person name="Munson G."/>
            <person name="Navidi A."/>
            <person name="Naylor J."/>
            <person name="Nguyen T."/>
            <person name="Nguyen N."/>
            <person name="Nguyen C."/>
            <person name="Nguyen T."/>
            <person name="Nicol R."/>
            <person name="Norbu N."/>
            <person name="Norbu C."/>
            <person name="Novod N."/>
            <person name="Nyima T."/>
            <person name="Olandt P."/>
            <person name="O'Neill B."/>
            <person name="O'Neill K."/>
            <person name="Osman S."/>
            <person name="Oyono L."/>
            <person name="Patti C."/>
            <person name="Perrin D."/>
            <person name="Phunkhang P."/>
            <person name="Pierre F."/>
            <person name="Priest M."/>
            <person name="Rachupka A."/>
            <person name="Raghuraman S."/>
            <person name="Rameau R."/>
            <person name="Ray V."/>
            <person name="Raymond C."/>
            <person name="Rege F."/>
            <person name="Rise C."/>
            <person name="Rogers J."/>
            <person name="Rogov P."/>
            <person name="Sahalie J."/>
            <person name="Settipalli S."/>
            <person name="Sharpe T."/>
            <person name="Shea T."/>
            <person name="Sheehan M."/>
            <person name="Sherpa N."/>
            <person name="Shi J."/>
            <person name="Shih D."/>
            <person name="Sloan J."/>
            <person name="Smith C."/>
            <person name="Sparrow T."/>
            <person name="Stalker J."/>
            <person name="Stange-Thomann N."/>
            <person name="Stavropoulos S."/>
            <person name="Stone C."/>
            <person name="Stone S."/>
            <person name="Sykes S."/>
            <person name="Tchuinga P."/>
            <person name="Tenzing P."/>
            <person name="Tesfaye S."/>
            <person name="Thoulutsang D."/>
            <person name="Thoulutsang Y."/>
            <person name="Topham K."/>
            <person name="Topping I."/>
            <person name="Tsamla T."/>
            <person name="Vassiliev H."/>
            <person name="Venkataraman V."/>
            <person name="Vo A."/>
            <person name="Wangchuk T."/>
            <person name="Wangdi T."/>
            <person name="Weiand M."/>
            <person name="Wilkinson J."/>
            <person name="Wilson A."/>
            <person name="Yadav S."/>
            <person name="Yang S."/>
            <person name="Yang X."/>
            <person name="Young G."/>
            <person name="Yu Q."/>
            <person name="Zainoun J."/>
            <person name="Zembek L."/>
            <person name="Zimmer A."/>
            <person name="Lander E.S."/>
        </authorList>
    </citation>
    <scope>NUCLEOTIDE SEQUENCE [LARGE SCALE GENOMIC DNA]</scope>
    <source>
        <strain evidence="1">Boxer</strain>
    </source>
</reference>